<comment type="similarity">
    <text evidence="2 15">Belongs to the phenylalanyl-tRNA synthetase beta subunit family. Type 1 subfamily.</text>
</comment>
<dbReference type="SUPFAM" id="SSF50249">
    <property type="entry name" value="Nucleic acid-binding proteins"/>
    <property type="match status" value="1"/>
</dbReference>
<organism evidence="20 21">
    <name type="scientific">Megasphaera lornae</name>
    <dbReference type="NCBI Taxonomy" id="1000568"/>
    <lineage>
        <taxon>Bacteria</taxon>
        <taxon>Bacillati</taxon>
        <taxon>Bacillota</taxon>
        <taxon>Negativicutes</taxon>
        <taxon>Veillonellales</taxon>
        <taxon>Veillonellaceae</taxon>
        <taxon>Megasphaera</taxon>
    </lineage>
</organism>
<dbReference type="PROSITE" id="PS51483">
    <property type="entry name" value="B5"/>
    <property type="match status" value="1"/>
</dbReference>
<keyword evidence="8 15" id="KW-0547">Nucleotide-binding</keyword>
<name>A0ABN0CZS2_9FIRM</name>
<keyword evidence="10 15" id="KW-0460">Magnesium</keyword>
<reference evidence="20 21" key="1">
    <citation type="submission" date="2011-04" db="EMBL/GenBank/DDBJ databases">
        <authorList>
            <person name="Harkins D.M."/>
            <person name="Madupu R."/>
            <person name="Durkin A.S."/>
            <person name="Torralba M."/>
            <person name="Methe B."/>
            <person name="Sutton G.G."/>
            <person name="Nelson K.E."/>
        </authorList>
    </citation>
    <scope>NUCLEOTIDE SEQUENCE [LARGE SCALE GENOMIC DNA]</scope>
    <source>
        <strain evidence="20 21">UPII 199-6</strain>
    </source>
</reference>
<dbReference type="Gene3D" id="3.30.56.10">
    <property type="match status" value="2"/>
</dbReference>
<dbReference type="InterPro" id="IPR005146">
    <property type="entry name" value="B3/B4_tRNA-bd"/>
</dbReference>
<dbReference type="PROSITE" id="PS51447">
    <property type="entry name" value="FDX_ACB"/>
    <property type="match status" value="1"/>
</dbReference>
<evidence type="ECO:0000256" key="7">
    <source>
        <dbReference type="ARBA" id="ARBA00022723"/>
    </source>
</evidence>
<dbReference type="SUPFAM" id="SSF54991">
    <property type="entry name" value="Anticodon-binding domain of PheRS"/>
    <property type="match status" value="1"/>
</dbReference>
<dbReference type="Pfam" id="PF03147">
    <property type="entry name" value="FDX-ACB"/>
    <property type="match status" value="1"/>
</dbReference>
<dbReference type="InterPro" id="IPR020825">
    <property type="entry name" value="Phe-tRNA_synthase-like_B3/B4"/>
</dbReference>
<keyword evidence="7 15" id="KW-0479">Metal-binding</keyword>
<evidence type="ECO:0000256" key="2">
    <source>
        <dbReference type="ARBA" id="ARBA00008653"/>
    </source>
</evidence>
<dbReference type="InterPro" id="IPR041616">
    <property type="entry name" value="PheRS_beta_core"/>
</dbReference>
<comment type="caution">
    <text evidence="20">The sequence shown here is derived from an EMBL/GenBank/DDBJ whole genome shotgun (WGS) entry which is preliminary data.</text>
</comment>
<protein>
    <recommendedName>
        <fullName evidence="15">Phenylalanine--tRNA ligase beta subunit</fullName>
        <ecNumber evidence="15">6.1.1.20</ecNumber>
    </recommendedName>
    <alternativeName>
        <fullName evidence="15">Phenylalanyl-tRNA synthetase beta subunit</fullName>
        <shortName evidence="15">PheRS</shortName>
    </alternativeName>
</protein>
<dbReference type="CDD" id="cd02796">
    <property type="entry name" value="tRNA_bind_bactPheRS"/>
    <property type="match status" value="1"/>
</dbReference>
<evidence type="ECO:0000256" key="13">
    <source>
        <dbReference type="ARBA" id="ARBA00023146"/>
    </source>
</evidence>
<evidence type="ECO:0000256" key="11">
    <source>
        <dbReference type="ARBA" id="ARBA00022884"/>
    </source>
</evidence>
<dbReference type="InterPro" id="IPR002547">
    <property type="entry name" value="tRNA-bd_dom"/>
</dbReference>
<dbReference type="SMART" id="SM00896">
    <property type="entry name" value="FDX-ACB"/>
    <property type="match status" value="1"/>
</dbReference>
<dbReference type="InterPro" id="IPR005147">
    <property type="entry name" value="tRNA_synthase_B5-dom"/>
</dbReference>
<feature type="domain" description="TRNA-binding" evidence="17">
    <location>
        <begin position="41"/>
        <end position="155"/>
    </location>
</feature>
<dbReference type="InterPro" id="IPR036690">
    <property type="entry name" value="Fdx_antiC-bd_sf"/>
</dbReference>
<dbReference type="InterPro" id="IPR012340">
    <property type="entry name" value="NA-bd_OB-fold"/>
</dbReference>
<evidence type="ECO:0000313" key="20">
    <source>
        <dbReference type="EMBL" id="EGL40277.1"/>
    </source>
</evidence>
<dbReference type="SMART" id="SM00873">
    <property type="entry name" value="B3_4"/>
    <property type="match status" value="1"/>
</dbReference>
<sequence length="810" mass="89482">MKSSLQWMKEYVRTDYITDPQAFADRLTIAGIPVEAVETWGNEVKKVISGKILQIEKHPDADKLTVCQVDMGEETLQIVTGAKNIAVGNIVPVAVHGAHLPGGVKIKKSKLRGVPSFGMFCSAKEFGFDDSVLQPEEREGIWILPDTTPIGTDLVSYLGLEDVVYTYELTPNRADCFSMVGLSREFAVLGKACARYPEISVHEGEAEAARMIRAAIEEPALCSRYAVRVLTDVQVGPSPLWMQMRLRKSGVRPVNNIVDVTNYVMLELGLPLHAYDYDKIHGHSLYVRRARAGETLKTLDEVTRKLTPSMLVIADADAPVCLAGIMGGADAEVTARTKTVVLECASFKGSDIRHTGRALGLRSEASARFERGVDAACCRQALDRCAQWLQQMSACETAKGIVDVYPQPEPVRKISFTAAQINDFLGTSMPPEEMTDLLRTLQFDPVRQGETIVVTVPSYRGDCAEMADIAEEVARIYGYERIPSTRPWSRVSEGTESREHAVREKISQILSDCGLQETVTFSFMNEKSLHRLQFPAGDDVYRAVPILNPITEEYPLLRTTLLPSLLDVLVRNQAVKNDRAALYEIAAVYQPKALPLTEQPSENIRIAGLLYGKRLAPAWNRSEATYDFYDVKGVVEAVLQGLGIAATLQPSRFAPLHPGRAAAYVKDGQVLCRFGELHPRAAEQYDVAGPVYLFDFDFAAILPFVQDLPAYSKPARFPAMSRDLAFLAPESVTNRQITDVIQQYGGSYLERVSLFDLYQGAPVPQGYKSLAYSLVFRSPEGTLADADIQEALDAIIATLKVQLNCQLRES</sequence>
<dbReference type="PANTHER" id="PTHR10947">
    <property type="entry name" value="PHENYLALANYL-TRNA SYNTHETASE BETA CHAIN AND LEUCINE-RICH REPEAT-CONTAINING PROTEIN 47"/>
    <property type="match status" value="1"/>
</dbReference>
<evidence type="ECO:0000256" key="3">
    <source>
        <dbReference type="ARBA" id="ARBA00011209"/>
    </source>
</evidence>
<dbReference type="SUPFAM" id="SSF46955">
    <property type="entry name" value="Putative DNA-binding domain"/>
    <property type="match status" value="1"/>
</dbReference>
<keyword evidence="9 15" id="KW-0067">ATP-binding</keyword>
<dbReference type="InterPro" id="IPR009061">
    <property type="entry name" value="DNA-bd_dom_put_sf"/>
</dbReference>
<dbReference type="Pfam" id="PF17759">
    <property type="entry name" value="tRNA_synthFbeta"/>
    <property type="match status" value="1"/>
</dbReference>
<feature type="binding site" evidence="15">
    <location>
        <position position="462"/>
    </location>
    <ligand>
        <name>Mg(2+)</name>
        <dbReference type="ChEBI" id="CHEBI:18420"/>
        <note>shared with alpha subunit</note>
    </ligand>
</feature>
<evidence type="ECO:0000259" key="17">
    <source>
        <dbReference type="PROSITE" id="PS50886"/>
    </source>
</evidence>
<evidence type="ECO:0000259" key="19">
    <source>
        <dbReference type="PROSITE" id="PS51483"/>
    </source>
</evidence>
<dbReference type="InterPro" id="IPR033714">
    <property type="entry name" value="tRNA_bind_bactPheRS"/>
</dbReference>
<dbReference type="NCBIfam" id="NF045760">
    <property type="entry name" value="YtpR"/>
    <property type="match status" value="1"/>
</dbReference>
<feature type="binding site" evidence="15">
    <location>
        <position position="472"/>
    </location>
    <ligand>
        <name>Mg(2+)</name>
        <dbReference type="ChEBI" id="CHEBI:18420"/>
        <note>shared with alpha subunit</note>
    </ligand>
</feature>
<dbReference type="InterPro" id="IPR045864">
    <property type="entry name" value="aa-tRNA-synth_II/BPL/LPL"/>
</dbReference>
<feature type="binding site" evidence="15">
    <location>
        <position position="471"/>
    </location>
    <ligand>
        <name>Mg(2+)</name>
        <dbReference type="ChEBI" id="CHEBI:18420"/>
        <note>shared with alpha subunit</note>
    </ligand>
</feature>
<evidence type="ECO:0000313" key="21">
    <source>
        <dbReference type="Proteomes" id="UP000004018"/>
    </source>
</evidence>
<dbReference type="SUPFAM" id="SSF55681">
    <property type="entry name" value="Class II aaRS and biotin synthetases"/>
    <property type="match status" value="1"/>
</dbReference>
<dbReference type="GO" id="GO:0004826">
    <property type="term" value="F:phenylalanine-tRNA ligase activity"/>
    <property type="evidence" value="ECO:0007669"/>
    <property type="project" value="UniProtKB-EC"/>
</dbReference>
<comment type="subcellular location">
    <subcellularLocation>
        <location evidence="1 15">Cytoplasm</location>
    </subcellularLocation>
</comment>
<feature type="binding site" evidence="15">
    <location>
        <position position="468"/>
    </location>
    <ligand>
        <name>Mg(2+)</name>
        <dbReference type="ChEBI" id="CHEBI:18420"/>
        <note>shared with alpha subunit</note>
    </ligand>
</feature>
<evidence type="ECO:0000256" key="12">
    <source>
        <dbReference type="ARBA" id="ARBA00022917"/>
    </source>
</evidence>
<accession>A0ABN0CZS2</accession>
<dbReference type="Pfam" id="PF03484">
    <property type="entry name" value="B5"/>
    <property type="match status" value="1"/>
</dbReference>
<evidence type="ECO:0000256" key="5">
    <source>
        <dbReference type="ARBA" id="ARBA00022555"/>
    </source>
</evidence>
<dbReference type="Gene3D" id="3.30.70.380">
    <property type="entry name" value="Ferrodoxin-fold anticodon-binding domain"/>
    <property type="match status" value="1"/>
</dbReference>
<dbReference type="HAMAP" id="MF_00283">
    <property type="entry name" value="Phe_tRNA_synth_beta1"/>
    <property type="match status" value="1"/>
</dbReference>
<comment type="catalytic activity">
    <reaction evidence="14 15">
        <text>tRNA(Phe) + L-phenylalanine + ATP = L-phenylalanyl-tRNA(Phe) + AMP + diphosphate + H(+)</text>
        <dbReference type="Rhea" id="RHEA:19413"/>
        <dbReference type="Rhea" id="RHEA-COMP:9668"/>
        <dbReference type="Rhea" id="RHEA-COMP:9699"/>
        <dbReference type="ChEBI" id="CHEBI:15378"/>
        <dbReference type="ChEBI" id="CHEBI:30616"/>
        <dbReference type="ChEBI" id="CHEBI:33019"/>
        <dbReference type="ChEBI" id="CHEBI:58095"/>
        <dbReference type="ChEBI" id="CHEBI:78442"/>
        <dbReference type="ChEBI" id="CHEBI:78531"/>
        <dbReference type="ChEBI" id="CHEBI:456215"/>
        <dbReference type="EC" id="6.1.1.20"/>
    </reaction>
</comment>
<dbReference type="InterPro" id="IPR005121">
    <property type="entry name" value="Fdx_antiC-bd"/>
</dbReference>
<dbReference type="CDD" id="cd00769">
    <property type="entry name" value="PheRS_beta_core"/>
    <property type="match status" value="1"/>
</dbReference>
<dbReference type="Gene3D" id="2.40.50.140">
    <property type="entry name" value="Nucleic acid-binding proteins"/>
    <property type="match status" value="1"/>
</dbReference>
<evidence type="ECO:0000256" key="4">
    <source>
        <dbReference type="ARBA" id="ARBA00022490"/>
    </source>
</evidence>
<feature type="domain" description="B5" evidence="19">
    <location>
        <begin position="409"/>
        <end position="484"/>
    </location>
</feature>
<dbReference type="Gene3D" id="3.30.930.10">
    <property type="entry name" value="Bira Bifunctional Protein, Domain 2"/>
    <property type="match status" value="1"/>
</dbReference>
<keyword evidence="6 15" id="KW-0436">Ligase</keyword>
<keyword evidence="12 15" id="KW-0648">Protein biosynthesis</keyword>
<dbReference type="PANTHER" id="PTHR10947:SF0">
    <property type="entry name" value="PHENYLALANINE--TRNA LIGASE BETA SUBUNIT"/>
    <property type="match status" value="1"/>
</dbReference>
<gene>
    <name evidence="15 20" type="primary">pheT</name>
    <name evidence="20" type="ORF">HMPREF1039_0698</name>
</gene>
<dbReference type="SMART" id="SM00874">
    <property type="entry name" value="B5"/>
    <property type="match status" value="1"/>
</dbReference>
<keyword evidence="11 16" id="KW-0694">RNA-binding</keyword>
<evidence type="ECO:0000259" key="18">
    <source>
        <dbReference type="PROSITE" id="PS51447"/>
    </source>
</evidence>
<comment type="subunit">
    <text evidence="3 15">Tetramer of two alpha and two beta subunits.</text>
</comment>
<dbReference type="Proteomes" id="UP000004018">
    <property type="component" value="Unassembled WGS sequence"/>
</dbReference>
<dbReference type="NCBIfam" id="TIGR00472">
    <property type="entry name" value="pheT_bact"/>
    <property type="match status" value="1"/>
</dbReference>
<evidence type="ECO:0000256" key="8">
    <source>
        <dbReference type="ARBA" id="ARBA00022741"/>
    </source>
</evidence>
<comment type="cofactor">
    <cofactor evidence="15">
        <name>Mg(2+)</name>
        <dbReference type="ChEBI" id="CHEBI:18420"/>
    </cofactor>
    <text evidence="15">Binds 2 magnesium ions per tetramer.</text>
</comment>
<dbReference type="EC" id="6.1.1.20" evidence="15"/>
<dbReference type="InterPro" id="IPR045060">
    <property type="entry name" value="Phe-tRNA-ligase_IIc_bsu"/>
</dbReference>
<feature type="domain" description="FDX-ACB" evidence="18">
    <location>
        <begin position="715"/>
        <end position="808"/>
    </location>
</feature>
<evidence type="ECO:0000256" key="10">
    <source>
        <dbReference type="ARBA" id="ARBA00022842"/>
    </source>
</evidence>
<evidence type="ECO:0000256" key="15">
    <source>
        <dbReference type="HAMAP-Rule" id="MF_00283"/>
    </source>
</evidence>
<dbReference type="Pfam" id="PF01588">
    <property type="entry name" value="tRNA_bind"/>
    <property type="match status" value="1"/>
</dbReference>
<dbReference type="Pfam" id="PF03483">
    <property type="entry name" value="B3_4"/>
    <property type="match status" value="1"/>
</dbReference>
<dbReference type="EMBL" id="AFIJ01000029">
    <property type="protein sequence ID" value="EGL40277.1"/>
    <property type="molecule type" value="Genomic_DNA"/>
</dbReference>
<dbReference type="RefSeq" id="WP_007391140.1">
    <property type="nucleotide sequence ID" value="NZ_AFIJ01000029.1"/>
</dbReference>
<dbReference type="PROSITE" id="PS50886">
    <property type="entry name" value="TRBD"/>
    <property type="match status" value="1"/>
</dbReference>
<dbReference type="InterPro" id="IPR004532">
    <property type="entry name" value="Phe-tRNA-ligase_IIc_bsu_bact"/>
</dbReference>
<evidence type="ECO:0000256" key="6">
    <source>
        <dbReference type="ARBA" id="ARBA00022598"/>
    </source>
</evidence>
<proteinExistence type="inferred from homology"/>
<keyword evidence="21" id="KW-1185">Reference proteome</keyword>
<keyword evidence="4 15" id="KW-0963">Cytoplasm</keyword>
<evidence type="ECO:0000256" key="1">
    <source>
        <dbReference type="ARBA" id="ARBA00004496"/>
    </source>
</evidence>
<dbReference type="SUPFAM" id="SSF56037">
    <property type="entry name" value="PheT/TilS domain"/>
    <property type="match status" value="1"/>
</dbReference>
<dbReference type="Gene3D" id="3.50.40.10">
    <property type="entry name" value="Phenylalanyl-trna Synthetase, Chain B, domain 3"/>
    <property type="match status" value="1"/>
</dbReference>
<keyword evidence="13 15" id="KW-0030">Aminoacyl-tRNA synthetase</keyword>
<evidence type="ECO:0000256" key="16">
    <source>
        <dbReference type="PROSITE-ProRule" id="PRU00209"/>
    </source>
</evidence>
<evidence type="ECO:0000256" key="14">
    <source>
        <dbReference type="ARBA" id="ARBA00049255"/>
    </source>
</evidence>
<keyword evidence="5 16" id="KW-0820">tRNA-binding</keyword>
<evidence type="ECO:0000256" key="9">
    <source>
        <dbReference type="ARBA" id="ARBA00022840"/>
    </source>
</evidence>